<dbReference type="RefSeq" id="WP_207140443.1">
    <property type="nucleotide sequence ID" value="NZ_JAEKJZ010000001.1"/>
</dbReference>
<dbReference type="PANTHER" id="PTHR37841">
    <property type="entry name" value="GLR2918 PROTEIN"/>
    <property type="match status" value="1"/>
</dbReference>
<organism evidence="2 3">
    <name type="scientific">Roseibium aggregatum</name>
    <dbReference type="NCBI Taxonomy" id="187304"/>
    <lineage>
        <taxon>Bacteria</taxon>
        <taxon>Pseudomonadati</taxon>
        <taxon>Pseudomonadota</taxon>
        <taxon>Alphaproteobacteria</taxon>
        <taxon>Hyphomicrobiales</taxon>
        <taxon>Stappiaceae</taxon>
        <taxon>Roseibium</taxon>
    </lineage>
</organism>
<reference evidence="2" key="1">
    <citation type="submission" date="2020-12" db="EMBL/GenBank/DDBJ databases">
        <title>Oil enriched cultivation method for isolating marine PHA-producing bacteria.</title>
        <authorList>
            <person name="Zheng W."/>
            <person name="Yu S."/>
            <person name="Huang Y."/>
        </authorList>
    </citation>
    <scope>NUCLEOTIDE SEQUENCE</scope>
    <source>
        <strain evidence="2">SY-2-12</strain>
    </source>
</reference>
<dbReference type="Pfam" id="PF14903">
    <property type="entry name" value="WG_beta_rep"/>
    <property type="match status" value="3"/>
</dbReference>
<dbReference type="InterPro" id="IPR032774">
    <property type="entry name" value="WG_beta_rep"/>
</dbReference>
<dbReference type="PANTHER" id="PTHR37841:SF1">
    <property type="entry name" value="DUF3298 DOMAIN-CONTAINING PROTEIN"/>
    <property type="match status" value="1"/>
</dbReference>
<dbReference type="EMBL" id="JAEKJZ010000001">
    <property type="protein sequence ID" value="MBN9670875.1"/>
    <property type="molecule type" value="Genomic_DNA"/>
</dbReference>
<dbReference type="SUPFAM" id="SSF69360">
    <property type="entry name" value="Cell wall binding repeat"/>
    <property type="match status" value="1"/>
</dbReference>
<accession>A0A939J467</accession>
<comment type="caution">
    <text evidence="2">The sequence shown here is derived from an EMBL/GenBank/DDBJ whole genome shotgun (WGS) entry which is preliminary data.</text>
</comment>
<evidence type="ECO:0000313" key="2">
    <source>
        <dbReference type="EMBL" id="MBN9670875.1"/>
    </source>
</evidence>
<feature type="chain" id="PRO_5037705883" evidence="1">
    <location>
        <begin position="24"/>
        <end position="625"/>
    </location>
</feature>
<dbReference type="Proteomes" id="UP000664096">
    <property type="component" value="Unassembled WGS sequence"/>
</dbReference>
<keyword evidence="1" id="KW-0732">Signal</keyword>
<name>A0A939J467_9HYPH</name>
<evidence type="ECO:0000313" key="3">
    <source>
        <dbReference type="Proteomes" id="UP000664096"/>
    </source>
</evidence>
<feature type="signal peptide" evidence="1">
    <location>
        <begin position="1"/>
        <end position="23"/>
    </location>
</feature>
<proteinExistence type="predicted"/>
<sequence>MSRELFFFSVFLFSFLLTGSLSVADATTFSFKCGGVFNLCGYVDRKSGQTLIPFKFEEASPFAGGLAAVKSHGKWGYIDSTGSMVIKPRFELAGAFTSGHAEVVLDNQAGVIDRNGKLVVETQFARAIPLTEDIVLIAEGQRHPEESWRLAPFESLSDIIFKRRFGLYRINRGWLSEKRYKINFFDRPSQGLFWASEAEGKDPLFGLLRADGTWQVTPRYTKVHRVIGNFATVQGFSDDAEETSSQTRKKMSGAVDKNGRLVIPLKYEGLSYWMGGYGLARKFGDNPKLGLVTPKGELLTGRYYENVERSTDRRLPRVLKNGRWYSVTSEGKLLEDQRNGHVHLSCPDGLQIIEINGFFSVVHPKLPRLIRSKRSAKNLLLTSDHCRNPYLVWADKGRYKFVTQDGKILPATGWYDNVFQFQSGRAVVSFEGKWGIISETGLFLVPPVYDKLSPHLGNSHWYTATSPTERLLNVFKAELNGRHFWIDSQNNEISKPSGPTGEEGEAILRCGGILKRFEEDGLWGMKDREDNVFIEPKYRALTCYERGIAWGALANQKLWCPIGIDGKRTSFPACKKFENVARVIDTRPEELSKDTFESGVLWLRGLLDYAQGNRAEPPRLVGMTF</sequence>
<gene>
    <name evidence="2" type="ORF">JF539_11060</name>
</gene>
<dbReference type="AlphaFoldDB" id="A0A939J467"/>
<evidence type="ECO:0000256" key="1">
    <source>
        <dbReference type="SAM" id="SignalP"/>
    </source>
</evidence>
<protein>
    <submittedName>
        <fullName evidence="2">WG repeat-containing protein</fullName>
    </submittedName>
</protein>